<dbReference type="InterPro" id="IPR001128">
    <property type="entry name" value="Cyt_P450"/>
</dbReference>
<keyword evidence="3 6" id="KW-0560">Oxidoreductase</keyword>
<dbReference type="GO" id="GO:0020037">
    <property type="term" value="F:heme binding"/>
    <property type="evidence" value="ECO:0007669"/>
    <property type="project" value="InterPro"/>
</dbReference>
<dbReference type="InterPro" id="IPR002401">
    <property type="entry name" value="Cyt_P450_E_grp-I"/>
</dbReference>
<reference evidence="8" key="1">
    <citation type="submission" date="2019-11" db="EMBL/GenBank/DDBJ databases">
        <authorList>
            <person name="Zhou J.W."/>
        </authorList>
    </citation>
    <scope>NUCLEOTIDE SEQUENCE</scope>
</reference>
<dbReference type="GO" id="GO:0016705">
    <property type="term" value="F:oxidoreductase activity, acting on paired donors, with incorporation or reduction of molecular oxygen"/>
    <property type="evidence" value="ECO:0007669"/>
    <property type="project" value="InterPro"/>
</dbReference>
<keyword evidence="5 6" id="KW-0349">Heme</keyword>
<dbReference type="InterPro" id="IPR017972">
    <property type="entry name" value="Cyt_P450_CS"/>
</dbReference>
<protein>
    <submittedName>
        <fullName evidence="8">Cytochrome P450 76T40</fullName>
    </submittedName>
</protein>
<sequence length="504" mass="56649">MDYFTLLALILSFAWTCFHVFMTTGLRGRRKSSPAMLPPGPRPLPIVGNIFKLGNKPHQALADLSQTYGPIMTLKLGDITTIVMSSPYTAKEVLHKHDRALSDRAIPAAVHAKDHHINSMVWLPPAAHWKNLRKVSAMHMFTAQRLDASQALRQKKVQELLDYVLESCSKGQAVNIGQAVFTTSLNLISNTFFSIDLSHYHSEFSQSFSDITRGVLEDVGRPNFADYFTILRVIDPQGCQKRVKNHFEILLHIFDGIINKRTQSSDVSSTSTTASKDLLDSLLVLAKDRNSEFSLLDLKHMLLDFFIAGTDTTSNTLEWAMAELLRNPEKLAKAQTELRKVIGRDEIIEESNITALPYLRAVVKETFRFHPPVPFLLPRKANSDVEICGFNVPKSAQILVNIWAMGRDPNVWENPSSFIPERFLEVDVDIKGRDFELLPFGGGRRICPGMPLAVRMLHLTLASLLHAFDWKLADGLKPEKLDMSEKYGITLQKALPLLTVPIQV</sequence>
<keyword evidence="4 5" id="KW-0408">Iron</keyword>
<dbReference type="SUPFAM" id="SSF48264">
    <property type="entry name" value="Cytochrome P450"/>
    <property type="match status" value="1"/>
</dbReference>
<evidence type="ECO:0000256" key="1">
    <source>
        <dbReference type="ARBA" id="ARBA00010617"/>
    </source>
</evidence>
<dbReference type="CDD" id="cd11073">
    <property type="entry name" value="CYP76-like"/>
    <property type="match status" value="1"/>
</dbReference>
<dbReference type="InterPro" id="IPR036396">
    <property type="entry name" value="Cyt_P450_sf"/>
</dbReference>
<dbReference type="GO" id="GO:0004497">
    <property type="term" value="F:monooxygenase activity"/>
    <property type="evidence" value="ECO:0007669"/>
    <property type="project" value="UniProtKB-KW"/>
</dbReference>
<evidence type="ECO:0000313" key="8">
    <source>
        <dbReference type="EMBL" id="QUN00499.1"/>
    </source>
</evidence>
<feature type="transmembrane region" description="Helical" evidence="7">
    <location>
        <begin position="6"/>
        <end position="26"/>
    </location>
</feature>
<keyword evidence="7" id="KW-1133">Transmembrane helix</keyword>
<keyword evidence="7" id="KW-0472">Membrane</keyword>
<dbReference type="PRINTS" id="PR00385">
    <property type="entry name" value="P450"/>
</dbReference>
<evidence type="ECO:0000256" key="3">
    <source>
        <dbReference type="ARBA" id="ARBA00023002"/>
    </source>
</evidence>
<proteinExistence type="evidence at transcript level"/>
<accession>A0A8T8L8Z6</accession>
<dbReference type="PROSITE" id="PS00086">
    <property type="entry name" value="CYTOCHROME_P450"/>
    <property type="match status" value="1"/>
</dbReference>
<dbReference type="PANTHER" id="PTHR47950">
    <property type="entry name" value="CYTOCHROME P450, FAMILY 76, SUBFAMILY C, POLYPEPTIDE 5-RELATED"/>
    <property type="match status" value="1"/>
</dbReference>
<comment type="similarity">
    <text evidence="1 6">Belongs to the cytochrome P450 family.</text>
</comment>
<name>A0A8T8L8Z6_TRIWF</name>
<dbReference type="AlphaFoldDB" id="A0A8T8L8Z6"/>
<evidence type="ECO:0000256" key="2">
    <source>
        <dbReference type="ARBA" id="ARBA00022723"/>
    </source>
</evidence>
<dbReference type="PRINTS" id="PR00463">
    <property type="entry name" value="EP450I"/>
</dbReference>
<evidence type="ECO:0000256" key="7">
    <source>
        <dbReference type="SAM" id="Phobius"/>
    </source>
</evidence>
<keyword evidence="7" id="KW-0812">Transmembrane</keyword>
<feature type="binding site" description="axial binding residue" evidence="5">
    <location>
        <position position="447"/>
    </location>
    <ligand>
        <name>heme</name>
        <dbReference type="ChEBI" id="CHEBI:30413"/>
    </ligand>
    <ligandPart>
        <name>Fe</name>
        <dbReference type="ChEBI" id="CHEBI:18248"/>
    </ligandPart>
</feature>
<dbReference type="GO" id="GO:0005506">
    <property type="term" value="F:iron ion binding"/>
    <property type="evidence" value="ECO:0007669"/>
    <property type="project" value="InterPro"/>
</dbReference>
<evidence type="ECO:0000256" key="6">
    <source>
        <dbReference type="RuleBase" id="RU000461"/>
    </source>
</evidence>
<dbReference type="FunFam" id="1.10.630.10:FF:000007">
    <property type="entry name" value="Cytochrome P450 76C4"/>
    <property type="match status" value="1"/>
</dbReference>
<dbReference type="Gene3D" id="1.10.630.10">
    <property type="entry name" value="Cytochrome P450"/>
    <property type="match status" value="1"/>
</dbReference>
<keyword evidence="6" id="KW-0503">Monooxygenase</keyword>
<keyword evidence="2 5" id="KW-0479">Metal-binding</keyword>
<organism evidence="8">
    <name type="scientific">Tripterygium wilfordii</name>
    <name type="common">Thunder God vine</name>
    <dbReference type="NCBI Taxonomy" id="458696"/>
    <lineage>
        <taxon>Eukaryota</taxon>
        <taxon>Viridiplantae</taxon>
        <taxon>Streptophyta</taxon>
        <taxon>Embryophyta</taxon>
        <taxon>Tracheophyta</taxon>
        <taxon>Spermatophyta</taxon>
        <taxon>Magnoliopsida</taxon>
        <taxon>eudicotyledons</taxon>
        <taxon>Gunneridae</taxon>
        <taxon>Pentapetalae</taxon>
        <taxon>rosids</taxon>
        <taxon>fabids</taxon>
        <taxon>Celastrales</taxon>
        <taxon>Celastraceae</taxon>
        <taxon>Tripterygium</taxon>
    </lineage>
</organism>
<evidence type="ECO:0000256" key="4">
    <source>
        <dbReference type="ARBA" id="ARBA00023004"/>
    </source>
</evidence>
<dbReference type="EMBL" id="MN738174">
    <property type="protein sequence ID" value="QUN00499.1"/>
    <property type="molecule type" value="mRNA"/>
</dbReference>
<dbReference type="PANTHER" id="PTHR47950:SF44">
    <property type="entry name" value="CYTOCHROME P450, FAMILY 76, SUBFAMILY C, POLYPEPTIDE 5-RELATED"/>
    <property type="match status" value="1"/>
</dbReference>
<evidence type="ECO:0000256" key="5">
    <source>
        <dbReference type="PIRSR" id="PIRSR602401-1"/>
    </source>
</evidence>
<comment type="cofactor">
    <cofactor evidence="5">
        <name>heme</name>
        <dbReference type="ChEBI" id="CHEBI:30413"/>
    </cofactor>
</comment>
<dbReference type="Pfam" id="PF00067">
    <property type="entry name" value="p450"/>
    <property type="match status" value="1"/>
</dbReference>